<evidence type="ECO:0000313" key="2">
    <source>
        <dbReference type="EMBL" id="GHD99958.1"/>
    </source>
</evidence>
<feature type="region of interest" description="Disordered" evidence="1">
    <location>
        <begin position="29"/>
        <end position="54"/>
    </location>
</feature>
<name>A0A919CZX6_9ACTN</name>
<dbReference type="EMBL" id="BMVG01000002">
    <property type="protein sequence ID" value="GHD99958.1"/>
    <property type="molecule type" value="Genomic_DNA"/>
</dbReference>
<dbReference type="Proteomes" id="UP000655443">
    <property type="component" value="Unassembled WGS sequence"/>
</dbReference>
<organism evidence="2 3">
    <name type="scientific">Streptomyces alanosinicus</name>
    <dbReference type="NCBI Taxonomy" id="68171"/>
    <lineage>
        <taxon>Bacteria</taxon>
        <taxon>Bacillati</taxon>
        <taxon>Actinomycetota</taxon>
        <taxon>Actinomycetes</taxon>
        <taxon>Kitasatosporales</taxon>
        <taxon>Streptomycetaceae</taxon>
        <taxon>Streptomyces</taxon>
    </lineage>
</organism>
<protein>
    <submittedName>
        <fullName evidence="2">Uncharacterized protein</fullName>
    </submittedName>
</protein>
<evidence type="ECO:0000313" key="3">
    <source>
        <dbReference type="Proteomes" id="UP000655443"/>
    </source>
</evidence>
<gene>
    <name evidence="2" type="ORF">GCM10010339_13010</name>
</gene>
<reference evidence="2" key="1">
    <citation type="journal article" date="2014" name="Int. J. Syst. Evol. Microbiol.">
        <title>Complete genome sequence of Corynebacterium casei LMG S-19264T (=DSM 44701T), isolated from a smear-ripened cheese.</title>
        <authorList>
            <consortium name="US DOE Joint Genome Institute (JGI-PGF)"/>
            <person name="Walter F."/>
            <person name="Albersmeier A."/>
            <person name="Kalinowski J."/>
            <person name="Ruckert C."/>
        </authorList>
    </citation>
    <scope>NUCLEOTIDE SEQUENCE</scope>
    <source>
        <strain evidence="2">JCM 4714</strain>
    </source>
</reference>
<proteinExistence type="predicted"/>
<keyword evidence="3" id="KW-1185">Reference proteome</keyword>
<dbReference type="AlphaFoldDB" id="A0A919CZX6"/>
<reference evidence="2" key="2">
    <citation type="submission" date="2020-09" db="EMBL/GenBank/DDBJ databases">
        <authorList>
            <person name="Sun Q."/>
            <person name="Ohkuma M."/>
        </authorList>
    </citation>
    <scope>NUCLEOTIDE SEQUENCE</scope>
    <source>
        <strain evidence="2">JCM 4714</strain>
    </source>
</reference>
<comment type="caution">
    <text evidence="2">The sequence shown here is derived from an EMBL/GenBank/DDBJ whole genome shotgun (WGS) entry which is preliminary data.</text>
</comment>
<accession>A0A919CZX6</accession>
<dbReference type="RefSeq" id="WP_189949371.1">
    <property type="nucleotide sequence ID" value="NZ_BMVG01000002.1"/>
</dbReference>
<evidence type="ECO:0000256" key="1">
    <source>
        <dbReference type="SAM" id="MobiDB-lite"/>
    </source>
</evidence>
<sequence length="86" mass="9334">MITKVSHQIVLRGPADVILALSVSRDLHAPIPAPREPEPAARAAEPAPRAPEVAVPTFPELMGLRTGPLRTHRRKVPLNRLTAIRA</sequence>
<feature type="compositionally biased region" description="Low complexity" evidence="1">
    <location>
        <begin position="40"/>
        <end position="54"/>
    </location>
</feature>